<evidence type="ECO:0000313" key="2">
    <source>
        <dbReference type="EMBL" id="KFB50907.1"/>
    </source>
</evidence>
<protein>
    <submittedName>
        <fullName evidence="2 3">Uncharacterized protein</fullName>
    </submittedName>
</protein>
<reference evidence="2 4" key="1">
    <citation type="journal article" date="2014" name="BMC Genomics">
        <title>Genome sequence of Anopheles sinensis provides insight into genetics basis of mosquito competence for malaria parasites.</title>
        <authorList>
            <person name="Zhou D."/>
            <person name="Zhang D."/>
            <person name="Ding G."/>
            <person name="Shi L."/>
            <person name="Hou Q."/>
            <person name="Ye Y."/>
            <person name="Xu Y."/>
            <person name="Zhou H."/>
            <person name="Xiong C."/>
            <person name="Li S."/>
            <person name="Yu J."/>
            <person name="Hong S."/>
            <person name="Yu X."/>
            <person name="Zou P."/>
            <person name="Chen C."/>
            <person name="Chang X."/>
            <person name="Wang W."/>
            <person name="Lv Y."/>
            <person name="Sun Y."/>
            <person name="Ma L."/>
            <person name="Shen B."/>
            <person name="Zhu C."/>
        </authorList>
    </citation>
    <scope>NUCLEOTIDE SEQUENCE [LARGE SCALE GENOMIC DNA]</scope>
</reference>
<feature type="compositionally biased region" description="Basic and acidic residues" evidence="1">
    <location>
        <begin position="110"/>
        <end position="124"/>
    </location>
</feature>
<sequence>MGGHFLPAFCSASQFPLPKPSLRGPQVGSSGQGTSYARDIILRHPIRRPRNAGGRQIGLDFLIHSLQFPTVGPTGGGGSGADRLLNCQNKTFKRPNTPSSHRANGRRGAKCAEPKAEENREPEQFSNRIRELTFCWRQAPRLA</sequence>
<dbReference type="VEuPathDB" id="VectorBase:ASIC019255"/>
<dbReference type="AlphaFoldDB" id="A0A084WL13"/>
<evidence type="ECO:0000313" key="4">
    <source>
        <dbReference type="Proteomes" id="UP000030765"/>
    </source>
</evidence>
<dbReference type="Proteomes" id="UP000030765">
    <property type="component" value="Unassembled WGS sequence"/>
</dbReference>
<reference evidence="3" key="2">
    <citation type="submission" date="2020-05" db="UniProtKB">
        <authorList>
            <consortium name="EnsemblMetazoa"/>
        </authorList>
    </citation>
    <scope>IDENTIFICATION</scope>
</reference>
<gene>
    <name evidence="2" type="ORF">ZHAS_00019255</name>
</gene>
<name>A0A084WL13_ANOSI</name>
<dbReference type="EMBL" id="KE525350">
    <property type="protein sequence ID" value="KFB50907.1"/>
    <property type="molecule type" value="Genomic_DNA"/>
</dbReference>
<evidence type="ECO:0000256" key="1">
    <source>
        <dbReference type="SAM" id="MobiDB-lite"/>
    </source>
</evidence>
<dbReference type="EMBL" id="ATLV01024166">
    <property type="status" value="NOT_ANNOTATED_CDS"/>
    <property type="molecule type" value="Genomic_DNA"/>
</dbReference>
<organism evidence="2">
    <name type="scientific">Anopheles sinensis</name>
    <name type="common">Mosquito</name>
    <dbReference type="NCBI Taxonomy" id="74873"/>
    <lineage>
        <taxon>Eukaryota</taxon>
        <taxon>Metazoa</taxon>
        <taxon>Ecdysozoa</taxon>
        <taxon>Arthropoda</taxon>
        <taxon>Hexapoda</taxon>
        <taxon>Insecta</taxon>
        <taxon>Pterygota</taxon>
        <taxon>Neoptera</taxon>
        <taxon>Endopterygota</taxon>
        <taxon>Diptera</taxon>
        <taxon>Nematocera</taxon>
        <taxon>Culicoidea</taxon>
        <taxon>Culicidae</taxon>
        <taxon>Anophelinae</taxon>
        <taxon>Anopheles</taxon>
    </lineage>
</organism>
<accession>A0A084WL13</accession>
<proteinExistence type="predicted"/>
<dbReference type="EnsemblMetazoa" id="ASIC019255-RA">
    <property type="protein sequence ID" value="ASIC019255-PA"/>
    <property type="gene ID" value="ASIC019255"/>
</dbReference>
<evidence type="ECO:0000313" key="3">
    <source>
        <dbReference type="EnsemblMetazoa" id="ASIC019255-PA"/>
    </source>
</evidence>
<keyword evidence="4" id="KW-1185">Reference proteome</keyword>
<feature type="compositionally biased region" description="Polar residues" evidence="1">
    <location>
        <begin position="86"/>
        <end position="102"/>
    </location>
</feature>
<feature type="region of interest" description="Disordered" evidence="1">
    <location>
        <begin position="73"/>
        <end position="124"/>
    </location>
</feature>